<reference evidence="4" key="1">
    <citation type="submission" date="2016-03" db="EMBL/GenBank/DDBJ databases">
        <title>Complete genome sequence of the type strain Actinoalloteichus hymeniacidonis DSM 45092.</title>
        <authorList>
            <person name="Schaffert L."/>
            <person name="Albersmeier A."/>
            <person name="Winkler A."/>
            <person name="Kalinowski J."/>
            <person name="Zotchev S."/>
            <person name="Ruckert C."/>
        </authorList>
    </citation>
    <scope>NUCLEOTIDE SEQUENCE [LARGE SCALE GENOMIC DNA]</scope>
    <source>
        <strain evidence="4">HPA177(T) (DSM 45092(T))</strain>
    </source>
</reference>
<feature type="transmembrane region" description="Helical" evidence="2">
    <location>
        <begin position="114"/>
        <end position="135"/>
    </location>
</feature>
<proteinExistence type="predicted"/>
<keyword evidence="2" id="KW-1133">Transmembrane helix</keyword>
<sequence>MTIAGPPEQSGPGGQPGDRARAAGDRPPRPENRPGNGSPPMGPGPGRGRPTGCGLWITGVFTIVAGLTLWSAIGSTGAGQAVAAFGAALLFLVAFASAGATLRLGSGRSQLGCAGIAVLLLLVPAGLLLSSVYLGETSGVVRVLIEVVGWLLVLTWLLVTIIAFGLNKAERFVASLRDGAAQQADAARRTNGAGPPTAARRPPHRAEQKSIDDLDSSARPEDPPPSR</sequence>
<accession>A0AAC9HP04</accession>
<protein>
    <submittedName>
        <fullName evidence="3">Uncharacterized protein</fullName>
    </submittedName>
</protein>
<evidence type="ECO:0000256" key="1">
    <source>
        <dbReference type="SAM" id="MobiDB-lite"/>
    </source>
</evidence>
<feature type="transmembrane region" description="Helical" evidence="2">
    <location>
        <begin position="147"/>
        <end position="167"/>
    </location>
</feature>
<keyword evidence="2" id="KW-0472">Membrane</keyword>
<name>A0AAC9HP04_9PSEU</name>
<feature type="region of interest" description="Disordered" evidence="1">
    <location>
        <begin position="184"/>
        <end position="227"/>
    </location>
</feature>
<gene>
    <name evidence="3" type="ORF">TL08_09620</name>
</gene>
<dbReference type="KEGG" id="ahm:TL08_09620"/>
<feature type="transmembrane region" description="Helical" evidence="2">
    <location>
        <begin position="53"/>
        <end position="73"/>
    </location>
</feature>
<organism evidence="3 4">
    <name type="scientific">Actinoalloteichus hymeniacidonis</name>
    <dbReference type="NCBI Taxonomy" id="340345"/>
    <lineage>
        <taxon>Bacteria</taxon>
        <taxon>Bacillati</taxon>
        <taxon>Actinomycetota</taxon>
        <taxon>Actinomycetes</taxon>
        <taxon>Pseudonocardiales</taxon>
        <taxon>Pseudonocardiaceae</taxon>
        <taxon>Actinoalloteichus</taxon>
    </lineage>
</organism>
<feature type="compositionally biased region" description="Basic and acidic residues" evidence="1">
    <location>
        <begin position="18"/>
        <end position="32"/>
    </location>
</feature>
<keyword evidence="2" id="KW-0812">Transmembrane</keyword>
<evidence type="ECO:0000313" key="3">
    <source>
        <dbReference type="EMBL" id="AOS62739.1"/>
    </source>
</evidence>
<dbReference type="AlphaFoldDB" id="A0AAC9HP04"/>
<evidence type="ECO:0000256" key="2">
    <source>
        <dbReference type="SAM" id="Phobius"/>
    </source>
</evidence>
<feature type="transmembrane region" description="Helical" evidence="2">
    <location>
        <begin position="79"/>
        <end position="102"/>
    </location>
</feature>
<keyword evidence="4" id="KW-1185">Reference proteome</keyword>
<evidence type="ECO:0000313" key="4">
    <source>
        <dbReference type="Proteomes" id="UP000095210"/>
    </source>
</evidence>
<feature type="region of interest" description="Disordered" evidence="1">
    <location>
        <begin position="1"/>
        <end position="49"/>
    </location>
</feature>
<dbReference type="EMBL" id="CP014859">
    <property type="protein sequence ID" value="AOS62739.1"/>
    <property type="molecule type" value="Genomic_DNA"/>
</dbReference>
<dbReference type="Proteomes" id="UP000095210">
    <property type="component" value="Chromosome"/>
</dbReference>
<feature type="compositionally biased region" description="Low complexity" evidence="1">
    <location>
        <begin position="1"/>
        <end position="10"/>
    </location>
</feature>
<feature type="compositionally biased region" description="Basic and acidic residues" evidence="1">
    <location>
        <begin position="204"/>
        <end position="227"/>
    </location>
</feature>
<dbReference type="RefSeq" id="WP_069848247.1">
    <property type="nucleotide sequence ID" value="NZ_CP014859.1"/>
</dbReference>